<dbReference type="PANTHER" id="PTHR12128">
    <property type="entry name" value="DIHYDRODIPICOLINATE SYNTHASE"/>
    <property type="match status" value="1"/>
</dbReference>
<dbReference type="InterPro" id="IPR013785">
    <property type="entry name" value="Aldolase_TIM"/>
</dbReference>
<reference evidence="3" key="1">
    <citation type="submission" date="2018-05" db="EMBL/GenBank/DDBJ databases">
        <authorList>
            <person name="Lanie J.A."/>
            <person name="Ng W.-L."/>
            <person name="Kazmierczak K.M."/>
            <person name="Andrzejewski T.M."/>
            <person name="Davidsen T.M."/>
            <person name="Wayne K.J."/>
            <person name="Tettelin H."/>
            <person name="Glass J.I."/>
            <person name="Rusch D."/>
            <person name="Podicherti R."/>
            <person name="Tsui H.-C.T."/>
            <person name="Winkler M.E."/>
        </authorList>
    </citation>
    <scope>NUCLEOTIDE SEQUENCE</scope>
</reference>
<evidence type="ECO:0000313" key="3">
    <source>
        <dbReference type="EMBL" id="SVB10705.1"/>
    </source>
</evidence>
<dbReference type="AlphaFoldDB" id="A0A382BA88"/>
<sequence>MSSIPDRGSIPVVAPTPTPFTANDDPDYDLLAGNIEKWMQTGLSGFVVGSYGGEEFHLSSKEKISCVEVVAQAHKGKRFVIAGIDTPSPTTALSQAEEYTRVGADMVRVRIPDIPGDKSNRGVVEYFDQVVSESPVPVIVIHQPKQAMSVNASPEEILAVTSMDNVYAYIMSLNFRWECRIPSFIHESTQLWTCNGTLLFPGAMIGAEGACLFFANWAPDLCRRVISLVKEGSYSEAR</sequence>
<dbReference type="GO" id="GO:0008840">
    <property type="term" value="F:4-hydroxy-tetrahydrodipicolinate synthase activity"/>
    <property type="evidence" value="ECO:0007669"/>
    <property type="project" value="TreeGrafter"/>
</dbReference>
<proteinExistence type="predicted"/>
<feature type="non-terminal residue" evidence="3">
    <location>
        <position position="238"/>
    </location>
</feature>
<protein>
    <recommendedName>
        <fullName evidence="4">Dihydrodipicolinate synthase family protein</fullName>
    </recommendedName>
</protein>
<evidence type="ECO:0000256" key="1">
    <source>
        <dbReference type="ARBA" id="ARBA00023239"/>
    </source>
</evidence>
<dbReference type="SMART" id="SM01130">
    <property type="entry name" value="DHDPS"/>
    <property type="match status" value="1"/>
</dbReference>
<evidence type="ECO:0000256" key="2">
    <source>
        <dbReference type="SAM" id="MobiDB-lite"/>
    </source>
</evidence>
<accession>A0A382BA88</accession>
<dbReference type="Pfam" id="PF00701">
    <property type="entry name" value="DHDPS"/>
    <property type="match status" value="1"/>
</dbReference>
<organism evidence="3">
    <name type="scientific">marine metagenome</name>
    <dbReference type="NCBI Taxonomy" id="408172"/>
    <lineage>
        <taxon>unclassified sequences</taxon>
        <taxon>metagenomes</taxon>
        <taxon>ecological metagenomes</taxon>
    </lineage>
</organism>
<keyword evidence="1" id="KW-0456">Lyase</keyword>
<gene>
    <name evidence="3" type="ORF">METZ01_LOCUS163559</name>
</gene>
<feature type="compositionally biased region" description="Low complexity" evidence="2">
    <location>
        <begin position="11"/>
        <end position="22"/>
    </location>
</feature>
<dbReference type="InterPro" id="IPR002220">
    <property type="entry name" value="DapA-like"/>
</dbReference>
<dbReference type="SUPFAM" id="SSF51569">
    <property type="entry name" value="Aldolase"/>
    <property type="match status" value="1"/>
</dbReference>
<dbReference type="PANTHER" id="PTHR12128:SF66">
    <property type="entry name" value="4-HYDROXY-2-OXOGLUTARATE ALDOLASE, MITOCHONDRIAL"/>
    <property type="match status" value="1"/>
</dbReference>
<dbReference type="CDD" id="cd00408">
    <property type="entry name" value="DHDPS-like"/>
    <property type="match status" value="1"/>
</dbReference>
<dbReference type="EMBL" id="UINC01028895">
    <property type="protein sequence ID" value="SVB10705.1"/>
    <property type="molecule type" value="Genomic_DNA"/>
</dbReference>
<name>A0A382BA88_9ZZZZ</name>
<evidence type="ECO:0008006" key="4">
    <source>
        <dbReference type="Google" id="ProtNLM"/>
    </source>
</evidence>
<feature type="region of interest" description="Disordered" evidence="2">
    <location>
        <begin position="1"/>
        <end position="24"/>
    </location>
</feature>
<dbReference type="Gene3D" id="3.20.20.70">
    <property type="entry name" value="Aldolase class I"/>
    <property type="match status" value="1"/>
</dbReference>